<feature type="coiled-coil region" evidence="1">
    <location>
        <begin position="55"/>
        <end position="89"/>
    </location>
</feature>
<evidence type="ECO:0008006" key="5">
    <source>
        <dbReference type="Google" id="ProtNLM"/>
    </source>
</evidence>
<evidence type="ECO:0000313" key="3">
    <source>
        <dbReference type="EMBL" id="MFC6640423.1"/>
    </source>
</evidence>
<reference evidence="4" key="1">
    <citation type="journal article" date="2019" name="Int. J. Syst. Evol. Microbiol.">
        <title>The Global Catalogue of Microorganisms (GCM) 10K type strain sequencing project: providing services to taxonomists for standard genome sequencing and annotation.</title>
        <authorList>
            <consortium name="The Broad Institute Genomics Platform"/>
            <consortium name="The Broad Institute Genome Sequencing Center for Infectious Disease"/>
            <person name="Wu L."/>
            <person name="Ma J."/>
        </authorList>
    </citation>
    <scope>NUCLEOTIDE SEQUENCE [LARGE SCALE GENOMIC DNA]</scope>
    <source>
        <strain evidence="4">NBRC 111368</strain>
    </source>
</reference>
<organism evidence="3 4">
    <name type="scientific">Sulfitobacter profundi</name>
    <dbReference type="NCBI Taxonomy" id="2679961"/>
    <lineage>
        <taxon>Bacteria</taxon>
        <taxon>Pseudomonadati</taxon>
        <taxon>Pseudomonadota</taxon>
        <taxon>Alphaproteobacteria</taxon>
        <taxon>Rhodobacterales</taxon>
        <taxon>Roseobacteraceae</taxon>
        <taxon>Sulfitobacter</taxon>
    </lineage>
</organism>
<feature type="chain" id="PRO_5045418134" description="Transporter" evidence="2">
    <location>
        <begin position="20"/>
        <end position="166"/>
    </location>
</feature>
<name>A0ABW1YV67_9RHOB</name>
<accession>A0ABW1YV67</accession>
<proteinExistence type="predicted"/>
<keyword evidence="2" id="KW-0732">Signal</keyword>
<evidence type="ECO:0000256" key="1">
    <source>
        <dbReference type="SAM" id="Coils"/>
    </source>
</evidence>
<dbReference type="RefSeq" id="WP_386279731.1">
    <property type="nucleotide sequence ID" value="NZ_JBHSWA010000001.1"/>
</dbReference>
<comment type="caution">
    <text evidence="3">The sequence shown here is derived from an EMBL/GenBank/DDBJ whole genome shotgun (WGS) entry which is preliminary data.</text>
</comment>
<dbReference type="EMBL" id="JBHSWA010000001">
    <property type="protein sequence ID" value="MFC6640423.1"/>
    <property type="molecule type" value="Genomic_DNA"/>
</dbReference>
<keyword evidence="4" id="KW-1185">Reference proteome</keyword>
<evidence type="ECO:0000256" key="2">
    <source>
        <dbReference type="SAM" id="SignalP"/>
    </source>
</evidence>
<dbReference type="Proteomes" id="UP001596403">
    <property type="component" value="Unassembled WGS sequence"/>
</dbReference>
<sequence>MCDFITPMLAAFGAGGATAAGATAGAATAATTGASLAQIGTLLSIGGSLYQGYAANKAAKQNVALIEQQKETEKQLNAVKDQRERLRFASSISKQAAELAGRGVQLDSPTAVLLGQSAAQEMSFQSQAIRSTGQATQMELTGEQRSLEARGRMALLRGGSQPQALG</sequence>
<keyword evidence="1" id="KW-0175">Coiled coil</keyword>
<protein>
    <recommendedName>
        <fullName evidence="5">Transporter</fullName>
    </recommendedName>
</protein>
<feature type="signal peptide" evidence="2">
    <location>
        <begin position="1"/>
        <end position="19"/>
    </location>
</feature>
<gene>
    <name evidence="3" type="ORF">ACFQAU_00340</name>
</gene>
<evidence type="ECO:0000313" key="4">
    <source>
        <dbReference type="Proteomes" id="UP001596403"/>
    </source>
</evidence>